<dbReference type="InterPro" id="IPR000534">
    <property type="entry name" value="Semialdehyde_DH_NAD-bd"/>
</dbReference>
<dbReference type="SUPFAM" id="SSF51735">
    <property type="entry name" value="NAD(P)-binding Rossmann-fold domains"/>
    <property type="match status" value="1"/>
</dbReference>
<dbReference type="CDD" id="cd18129">
    <property type="entry name" value="ASADH_C_USG1_like"/>
    <property type="match status" value="1"/>
</dbReference>
<feature type="domain" description="Semialdehyde dehydrogenase NAD-binding" evidence="2">
    <location>
        <begin position="7"/>
        <end position="119"/>
    </location>
</feature>
<dbReference type="Pfam" id="PF01118">
    <property type="entry name" value="Semialdhyde_dh"/>
    <property type="match status" value="1"/>
</dbReference>
<comment type="similarity">
    <text evidence="1">Belongs to the aspartate-semialdehyde dehydrogenase family.</text>
</comment>
<comment type="caution">
    <text evidence="3">The sequence shown here is derived from an EMBL/GenBank/DDBJ whole genome shotgun (WGS) entry which is preliminary data.</text>
</comment>
<accession>A0ABW3HHX5</accession>
<protein>
    <submittedName>
        <fullName evidence="3">Asd/ArgC dimerization domain-containing protein</fullName>
    </submittedName>
</protein>
<dbReference type="Proteomes" id="UP001597044">
    <property type="component" value="Unassembled WGS sequence"/>
</dbReference>
<evidence type="ECO:0000313" key="4">
    <source>
        <dbReference type="Proteomes" id="UP001597044"/>
    </source>
</evidence>
<keyword evidence="4" id="KW-1185">Reference proteome</keyword>
<dbReference type="InterPro" id="IPR036291">
    <property type="entry name" value="NAD(P)-bd_dom_sf"/>
</dbReference>
<dbReference type="RefSeq" id="WP_379069058.1">
    <property type="nucleotide sequence ID" value="NZ_JBHTIT010000001.1"/>
</dbReference>
<dbReference type="InterPro" id="IPR012280">
    <property type="entry name" value="Semialdhyde_DH_dimer_dom"/>
</dbReference>
<proteinExistence type="inferred from homology"/>
<dbReference type="PANTHER" id="PTHR46278:SF2">
    <property type="entry name" value="ASPARTATE-SEMIALDEHYDE DEHYDROGENASE"/>
    <property type="match status" value="1"/>
</dbReference>
<dbReference type="SMART" id="SM00859">
    <property type="entry name" value="Semialdhyde_dh"/>
    <property type="match status" value="1"/>
</dbReference>
<evidence type="ECO:0000259" key="2">
    <source>
        <dbReference type="SMART" id="SM00859"/>
    </source>
</evidence>
<dbReference type="Gene3D" id="3.30.360.10">
    <property type="entry name" value="Dihydrodipicolinate Reductase, domain 2"/>
    <property type="match status" value="1"/>
</dbReference>
<name>A0ABW3HHX5_9GAMM</name>
<dbReference type="SUPFAM" id="SSF55347">
    <property type="entry name" value="Glyceraldehyde-3-phosphate dehydrogenase-like, C-terminal domain"/>
    <property type="match status" value="1"/>
</dbReference>
<dbReference type="Pfam" id="PF02774">
    <property type="entry name" value="Semialdhyde_dhC"/>
    <property type="match status" value="1"/>
</dbReference>
<organism evidence="3 4">
    <name type="scientific">Paraperlucidibaca wandonensis</name>
    <dbReference type="NCBI Taxonomy" id="1268273"/>
    <lineage>
        <taxon>Bacteria</taxon>
        <taxon>Pseudomonadati</taxon>
        <taxon>Pseudomonadota</taxon>
        <taxon>Gammaproteobacteria</taxon>
        <taxon>Moraxellales</taxon>
        <taxon>Moraxellaceae</taxon>
        <taxon>Paraperlucidibaca</taxon>
    </lineage>
</organism>
<sequence length="323" mass="34410">MAAITQSVGLFGVTGEVGRAFFDGLEAQPAFVGRLRLFASAASGEETRVYRDRPIAIEVVEELAADRFDDLSEAILAVPADVADELAAQLLQAGVRVWDVTGHLRAHPRAVPLSQATGADLLIVCDDPLVALCQPVLDALAEQAPLTELAITALSSVSLRGKAGVKELAAQTGNLLNGRGIEPTVWTQQIAFNVLLADGQRDSSGRTARERRIEKSFSTYAPVISVEQVVMPLFFGAMVQLRWHTETAITADIDKLLSTLPHTQVTAAQASELPSPVSDGADHDGVSIARVQVSDNRGSLWIIADPIRAGLVRPVLNVLMNLG</sequence>
<evidence type="ECO:0000313" key="3">
    <source>
        <dbReference type="EMBL" id="MFD0949389.1"/>
    </source>
</evidence>
<dbReference type="PANTHER" id="PTHR46278">
    <property type="entry name" value="DEHYDROGENASE, PUTATIVE-RELATED"/>
    <property type="match status" value="1"/>
</dbReference>
<gene>
    <name evidence="3" type="ORF">ACFQ0F_03115</name>
</gene>
<dbReference type="Gene3D" id="3.40.50.720">
    <property type="entry name" value="NAD(P)-binding Rossmann-like Domain"/>
    <property type="match status" value="1"/>
</dbReference>
<reference evidence="4" key="1">
    <citation type="journal article" date="2019" name="Int. J. Syst. Evol. Microbiol.">
        <title>The Global Catalogue of Microorganisms (GCM) 10K type strain sequencing project: providing services to taxonomists for standard genome sequencing and annotation.</title>
        <authorList>
            <consortium name="The Broad Institute Genomics Platform"/>
            <consortium name="The Broad Institute Genome Sequencing Center for Infectious Disease"/>
            <person name="Wu L."/>
            <person name="Ma J."/>
        </authorList>
    </citation>
    <scope>NUCLEOTIDE SEQUENCE [LARGE SCALE GENOMIC DNA]</scope>
    <source>
        <strain evidence="4">CCUG 63419</strain>
    </source>
</reference>
<dbReference type="EMBL" id="JBHTIT010000001">
    <property type="protein sequence ID" value="MFD0949389.1"/>
    <property type="molecule type" value="Genomic_DNA"/>
</dbReference>
<evidence type="ECO:0000256" key="1">
    <source>
        <dbReference type="ARBA" id="ARBA00010584"/>
    </source>
</evidence>